<dbReference type="AlphaFoldDB" id="D8S571"/>
<reference evidence="1 2" key="1">
    <citation type="journal article" date="2011" name="Science">
        <title>The Selaginella genome identifies genetic changes associated with the evolution of vascular plants.</title>
        <authorList>
            <person name="Banks J.A."/>
            <person name="Nishiyama T."/>
            <person name="Hasebe M."/>
            <person name="Bowman J.L."/>
            <person name="Gribskov M."/>
            <person name="dePamphilis C."/>
            <person name="Albert V.A."/>
            <person name="Aono N."/>
            <person name="Aoyama T."/>
            <person name="Ambrose B.A."/>
            <person name="Ashton N.W."/>
            <person name="Axtell M.J."/>
            <person name="Barker E."/>
            <person name="Barker M.S."/>
            <person name="Bennetzen J.L."/>
            <person name="Bonawitz N.D."/>
            <person name="Chapple C."/>
            <person name="Cheng C."/>
            <person name="Correa L.G."/>
            <person name="Dacre M."/>
            <person name="DeBarry J."/>
            <person name="Dreyer I."/>
            <person name="Elias M."/>
            <person name="Engstrom E.M."/>
            <person name="Estelle M."/>
            <person name="Feng L."/>
            <person name="Finet C."/>
            <person name="Floyd S.K."/>
            <person name="Frommer W.B."/>
            <person name="Fujita T."/>
            <person name="Gramzow L."/>
            <person name="Gutensohn M."/>
            <person name="Harholt J."/>
            <person name="Hattori M."/>
            <person name="Heyl A."/>
            <person name="Hirai T."/>
            <person name="Hiwatashi Y."/>
            <person name="Ishikawa M."/>
            <person name="Iwata M."/>
            <person name="Karol K.G."/>
            <person name="Koehler B."/>
            <person name="Kolukisaoglu U."/>
            <person name="Kubo M."/>
            <person name="Kurata T."/>
            <person name="Lalonde S."/>
            <person name="Li K."/>
            <person name="Li Y."/>
            <person name="Litt A."/>
            <person name="Lyons E."/>
            <person name="Manning G."/>
            <person name="Maruyama T."/>
            <person name="Michael T.P."/>
            <person name="Mikami K."/>
            <person name="Miyazaki S."/>
            <person name="Morinaga S."/>
            <person name="Murata T."/>
            <person name="Mueller-Roeber B."/>
            <person name="Nelson D.R."/>
            <person name="Obara M."/>
            <person name="Oguri Y."/>
            <person name="Olmstead R.G."/>
            <person name="Onodera N."/>
            <person name="Petersen B.L."/>
            <person name="Pils B."/>
            <person name="Prigge M."/>
            <person name="Rensing S.A."/>
            <person name="Riano-Pachon D.M."/>
            <person name="Roberts A.W."/>
            <person name="Sato Y."/>
            <person name="Scheller H.V."/>
            <person name="Schulz B."/>
            <person name="Schulz C."/>
            <person name="Shakirov E.V."/>
            <person name="Shibagaki N."/>
            <person name="Shinohara N."/>
            <person name="Shippen D.E."/>
            <person name="Soerensen I."/>
            <person name="Sotooka R."/>
            <person name="Sugimoto N."/>
            <person name="Sugita M."/>
            <person name="Sumikawa N."/>
            <person name="Tanurdzic M."/>
            <person name="Theissen G."/>
            <person name="Ulvskov P."/>
            <person name="Wakazuki S."/>
            <person name="Weng J.K."/>
            <person name="Willats W.W."/>
            <person name="Wipf D."/>
            <person name="Wolf P.G."/>
            <person name="Yang L."/>
            <person name="Zimmer A.D."/>
            <person name="Zhu Q."/>
            <person name="Mitros T."/>
            <person name="Hellsten U."/>
            <person name="Loque D."/>
            <person name="Otillar R."/>
            <person name="Salamov A."/>
            <person name="Schmutz J."/>
            <person name="Shapiro H."/>
            <person name="Lindquist E."/>
            <person name="Lucas S."/>
            <person name="Rokhsar D."/>
            <person name="Grigoriev I.V."/>
        </authorList>
    </citation>
    <scope>NUCLEOTIDE SEQUENCE [LARGE SCALE GENOMIC DNA]</scope>
</reference>
<gene>
    <name evidence="1" type="ORF">SELMODRAFT_418271</name>
</gene>
<dbReference type="HOGENOM" id="CLU_1095808_0_0_1"/>
<evidence type="ECO:0000313" key="1">
    <source>
        <dbReference type="EMBL" id="EFJ20393.1"/>
    </source>
</evidence>
<dbReference type="KEGG" id="smo:SELMODRAFT_418271"/>
<sequence length="254" mass="29498">MTLFNIMDHILMKKTDIGSKALVFIAVVDEFLEITRSHIEFCSWIYLLLDLNITTVIEWALAELLHHPDWIIKARRWTQTHGRRGIHDVLNAIINFLIFLLIMTHQSTPTKLPGYVNAYARLKFEFGVTIWSSRPIDSDCELFPFLRVFVFSWKVGNKRFELEDRPRVIPINSCFFRIQGNEKAGMVGAVFSAIDLMRVDKFVFWACNNVGGDIAFRVLDAIYSKQQRSPQEKEVNEKKWSSKLEVSCVMHNAI</sequence>
<dbReference type="EMBL" id="GL377602">
    <property type="protein sequence ID" value="EFJ20393.1"/>
    <property type="molecule type" value="Genomic_DNA"/>
</dbReference>
<accession>D8S571</accession>
<evidence type="ECO:0000313" key="2">
    <source>
        <dbReference type="Proteomes" id="UP000001514"/>
    </source>
</evidence>
<protein>
    <submittedName>
        <fullName evidence="1">Uncharacterized protein</fullName>
    </submittedName>
</protein>
<dbReference type="Gramene" id="EFJ20393">
    <property type="protein sequence ID" value="EFJ20393"/>
    <property type="gene ID" value="SELMODRAFT_418271"/>
</dbReference>
<organism evidence="2">
    <name type="scientific">Selaginella moellendorffii</name>
    <name type="common">Spikemoss</name>
    <dbReference type="NCBI Taxonomy" id="88036"/>
    <lineage>
        <taxon>Eukaryota</taxon>
        <taxon>Viridiplantae</taxon>
        <taxon>Streptophyta</taxon>
        <taxon>Embryophyta</taxon>
        <taxon>Tracheophyta</taxon>
        <taxon>Lycopodiopsida</taxon>
        <taxon>Selaginellales</taxon>
        <taxon>Selaginellaceae</taxon>
        <taxon>Selaginella</taxon>
    </lineage>
</organism>
<proteinExistence type="predicted"/>
<dbReference type="Proteomes" id="UP000001514">
    <property type="component" value="Unassembled WGS sequence"/>
</dbReference>
<keyword evidence="2" id="KW-1185">Reference proteome</keyword>
<dbReference type="InParanoid" id="D8S571"/>
<name>D8S571_SELML</name>